<dbReference type="AlphaFoldDB" id="A0A365UC16"/>
<reference evidence="1 2" key="1">
    <citation type="submission" date="2018-07" db="EMBL/GenBank/DDBJ databases">
        <title>Rhodosalinus sp. strain E84T genomic sequence and assembly.</title>
        <authorList>
            <person name="Liu Z.-W."/>
            <person name="Lu D.-C."/>
        </authorList>
    </citation>
    <scope>NUCLEOTIDE SEQUENCE [LARGE SCALE GENOMIC DNA]</scope>
    <source>
        <strain evidence="1 2">E84</strain>
    </source>
</reference>
<dbReference type="Proteomes" id="UP000253370">
    <property type="component" value="Unassembled WGS sequence"/>
</dbReference>
<keyword evidence="2" id="KW-1185">Reference proteome</keyword>
<keyword evidence="1" id="KW-0808">Transferase</keyword>
<protein>
    <submittedName>
        <fullName evidence="1">N-acetyltransferase</fullName>
    </submittedName>
</protein>
<organism evidence="1 2">
    <name type="scientific">Rhodosalinus halophilus</name>
    <dbReference type="NCBI Taxonomy" id="2259333"/>
    <lineage>
        <taxon>Bacteria</taxon>
        <taxon>Pseudomonadati</taxon>
        <taxon>Pseudomonadota</taxon>
        <taxon>Alphaproteobacteria</taxon>
        <taxon>Rhodobacterales</taxon>
        <taxon>Paracoccaceae</taxon>
        <taxon>Rhodosalinus</taxon>
    </lineage>
</organism>
<evidence type="ECO:0000313" key="1">
    <source>
        <dbReference type="EMBL" id="RBI86851.1"/>
    </source>
</evidence>
<proteinExistence type="predicted"/>
<dbReference type="GO" id="GO:0016740">
    <property type="term" value="F:transferase activity"/>
    <property type="evidence" value="ECO:0007669"/>
    <property type="project" value="UniProtKB-KW"/>
</dbReference>
<gene>
    <name evidence="1" type="ORF">DRV85_03590</name>
</gene>
<feature type="non-terminal residue" evidence="1">
    <location>
        <position position="28"/>
    </location>
</feature>
<evidence type="ECO:0000313" key="2">
    <source>
        <dbReference type="Proteomes" id="UP000253370"/>
    </source>
</evidence>
<accession>A0A365UC16</accession>
<dbReference type="EMBL" id="QNTQ01000003">
    <property type="protein sequence ID" value="RBI86851.1"/>
    <property type="molecule type" value="Genomic_DNA"/>
</dbReference>
<comment type="caution">
    <text evidence="1">The sequence shown here is derived from an EMBL/GenBank/DDBJ whole genome shotgun (WGS) entry which is preliminary data.</text>
</comment>
<name>A0A365UC16_9RHOB</name>
<sequence>MPEDAAYLHGLRTDPRYNAHLSPVTGTV</sequence>